<dbReference type="HOGENOM" id="CLU_3368141_0_0_6"/>
<dbReference type="STRING" id="160492.XF_2168"/>
<evidence type="ECO:0000313" key="2">
    <source>
        <dbReference type="Proteomes" id="UP000000812"/>
    </source>
</evidence>
<evidence type="ECO:0000313" key="1">
    <source>
        <dbReference type="EMBL" id="AAF84967.1"/>
    </source>
</evidence>
<dbReference type="AlphaFoldDB" id="Q9PBH6"/>
<dbReference type="PIR" id="H82592">
    <property type="entry name" value="H82592"/>
</dbReference>
<accession>Q9PBH6</accession>
<name>Q9PBH6_XYLFA</name>
<sequence length="35" mass="4109">MLLTNCRNVVCVMLLGYPTLIKRFSRSNEMSLIEY</sequence>
<dbReference type="Proteomes" id="UP000000812">
    <property type="component" value="Chromosome"/>
</dbReference>
<dbReference type="EMBL" id="AE003849">
    <property type="protein sequence ID" value="AAF84967.1"/>
    <property type="molecule type" value="Genomic_DNA"/>
</dbReference>
<proteinExistence type="predicted"/>
<protein>
    <submittedName>
        <fullName evidence="1">Uncharacterized protein</fullName>
    </submittedName>
</protein>
<gene>
    <name evidence="1" type="ordered locus">XF_2168</name>
</gene>
<reference evidence="1 2" key="1">
    <citation type="journal article" date="2000" name="Nature">
        <title>The genome sequence of the plant pathogen Xylella fastidiosa.</title>
        <authorList>
            <person name="Simpson A.J."/>
            <person name="Reinach F.C."/>
            <person name="Arruda P."/>
            <person name="Abreu F.A."/>
            <person name="Acencio M."/>
            <person name="Alvarenga R."/>
            <person name="Alves L.M."/>
            <person name="Araya J.E."/>
            <person name="Baia G.S."/>
            <person name="Baptista C.S."/>
            <person name="Barros M.H."/>
            <person name="Bonaccorsi E.D."/>
            <person name="Bordin S."/>
            <person name="Bove J.M."/>
            <person name="Briones M.R."/>
            <person name="Bueno M.R."/>
            <person name="Camargo A.A."/>
            <person name="Camargo L.E."/>
            <person name="Carraro D.M."/>
            <person name="Carrer H."/>
            <person name="Colauto N.B."/>
            <person name="Colombo C."/>
            <person name="Costa F.F."/>
            <person name="Costa M.C."/>
            <person name="Costa-Neto C.M."/>
            <person name="Coutinho L.L."/>
            <person name="Cristofani M."/>
            <person name="Dias-Neto E."/>
            <person name="Docena C."/>
            <person name="El-Dorry H."/>
            <person name="Facincani A.P."/>
            <person name="Ferreira A.J."/>
            <person name="Ferreira V.C."/>
            <person name="Ferro J.A."/>
            <person name="Fraga J.S."/>
            <person name="Franca S.C."/>
            <person name="Franco M.C."/>
            <person name="Frohme M."/>
            <person name="Furlan L.R."/>
            <person name="Garnier M."/>
            <person name="Goldman G.H."/>
            <person name="Goldman M.H."/>
            <person name="Gomes S.L."/>
            <person name="Gruber A."/>
            <person name="Ho P.L."/>
            <person name="Hoheisel J.D."/>
            <person name="Junqueira M.L."/>
            <person name="Kemper E.L."/>
            <person name="Kitajima J.P."/>
            <person name="Krieger J.E."/>
            <person name="Kuramae E.E."/>
            <person name="Laigret F."/>
            <person name="Lambais M.R."/>
            <person name="Leite L.C."/>
            <person name="Lemos E.G."/>
            <person name="Lemos M.V."/>
            <person name="Lopes S.A."/>
            <person name="Lopes C.R."/>
            <person name="Machado J.A."/>
            <person name="Machado M.A."/>
            <person name="Madeira A.M."/>
            <person name="Madeira H.M."/>
            <person name="Marino C.L."/>
            <person name="Marques M.V."/>
            <person name="Martins E.A."/>
            <person name="Martins E.M."/>
            <person name="Matsukuma A.Y."/>
            <person name="Menck C.F."/>
            <person name="Miracca E.C."/>
            <person name="Miyaki C.Y."/>
            <person name="Monteriro-Vitorello C.B."/>
            <person name="Moon D.H."/>
            <person name="Nagai M.A."/>
            <person name="Nascimento A.L."/>
            <person name="Netto L.E."/>
            <person name="Nhani A.Jr."/>
            <person name="Nobrega F.G."/>
            <person name="Nunes L.R."/>
            <person name="Oliveira M.A."/>
            <person name="de Oliveira M.C."/>
            <person name="de Oliveira R.C."/>
            <person name="Palmieri D.A."/>
            <person name="Paris A."/>
            <person name="Peixoto B.R."/>
            <person name="Pereira G.A."/>
            <person name="Pereira H.A.Jr."/>
            <person name="Pesquero J.B."/>
            <person name="Quaggio R.B."/>
            <person name="Roberto P.G."/>
            <person name="Rodrigues V."/>
            <person name="de M Rosa A.J."/>
            <person name="de Rosa V.E.Jr."/>
            <person name="de Sa R.G."/>
            <person name="Santelli R.V."/>
            <person name="Sawasaki H.E."/>
            <person name="da Silva A.C."/>
            <person name="da Silva A.M."/>
            <person name="da Silva F.R."/>
            <person name="da Silva W.A.Jr."/>
            <person name="da Silveira J.F."/>
            <person name="Silvestri M.L."/>
            <person name="Siqueira W.J."/>
            <person name="de Souza A.A."/>
            <person name="de Souza A.P."/>
            <person name="Terenzi M.F."/>
            <person name="Truffi D."/>
            <person name="Tsai S.M."/>
            <person name="Tsuhako M.H."/>
            <person name="Vallada H."/>
            <person name="Van Sluys M.A."/>
            <person name="Verjovski-Almeida S."/>
            <person name="Vettore A.L."/>
            <person name="Zago M.A."/>
            <person name="Zatz M."/>
            <person name="Meidanis J."/>
            <person name="Setubal J.C."/>
        </authorList>
    </citation>
    <scope>NUCLEOTIDE SEQUENCE [LARGE SCALE GENOMIC DNA]</scope>
    <source>
        <strain evidence="1 2">9a5c</strain>
    </source>
</reference>
<dbReference type="KEGG" id="xfa:XF_2168"/>
<organism evidence="1 2">
    <name type="scientific">Xylella fastidiosa (strain 9a5c)</name>
    <dbReference type="NCBI Taxonomy" id="160492"/>
    <lineage>
        <taxon>Bacteria</taxon>
        <taxon>Pseudomonadati</taxon>
        <taxon>Pseudomonadota</taxon>
        <taxon>Gammaproteobacteria</taxon>
        <taxon>Lysobacterales</taxon>
        <taxon>Lysobacteraceae</taxon>
        <taxon>Xylella</taxon>
    </lineage>
</organism>